<reference evidence="8" key="1">
    <citation type="submission" date="2020-08" db="EMBL/GenBank/DDBJ databases">
        <title>Whole genome sequencing identifies a novel species of the genus Emaravirus in maple trees.</title>
        <authorList>
            <person name="Rumbou A."/>
            <person name="Candresse T."/>
            <person name="von Bargen S."/>
            <person name="Buettner C."/>
        </authorList>
    </citation>
    <scope>NUCLEOTIDE SEQUENCE</scope>
    <source>
        <strain evidence="8">MaMaV/Acer</strain>
    </source>
</reference>
<dbReference type="KEGG" id="vg:80551316"/>
<keyword evidence="8" id="KW-0696">RNA-directed RNA polymerase</keyword>
<accession>A0A7L8Y9A5</accession>
<dbReference type="EC" id="2.7.7.48" evidence="1"/>
<evidence type="ECO:0000256" key="6">
    <source>
        <dbReference type="ARBA" id="ARBA00031012"/>
    </source>
</evidence>
<dbReference type="EMBL" id="MT879190">
    <property type="protein sequence ID" value="QOI17315.1"/>
    <property type="molecule type" value="Viral_cRNA"/>
</dbReference>
<dbReference type="GO" id="GO:0006351">
    <property type="term" value="P:DNA-templated transcription"/>
    <property type="evidence" value="ECO:0007669"/>
    <property type="project" value="InterPro"/>
</dbReference>
<organism evidence="8">
    <name type="scientific">Maple mottle-associated virus</name>
    <dbReference type="NCBI Taxonomy" id="2778521"/>
    <lineage>
        <taxon>Viruses</taxon>
        <taxon>Riboviria</taxon>
        <taxon>Orthornavirae</taxon>
        <taxon>Negarnaviricota</taxon>
        <taxon>Polyploviricotina</taxon>
        <taxon>Bunyaviricetes</taxon>
        <taxon>Elliovirales</taxon>
        <taxon>Fimoviridae</taxon>
        <taxon>Emaravirus</taxon>
        <taxon>Emaravirus aceris</taxon>
    </lineage>
</organism>
<evidence type="ECO:0000256" key="4">
    <source>
        <dbReference type="ARBA" id="ARBA00030285"/>
    </source>
</evidence>
<evidence type="ECO:0000256" key="2">
    <source>
        <dbReference type="ARBA" id="ARBA00018602"/>
    </source>
</evidence>
<evidence type="ECO:0000256" key="3">
    <source>
        <dbReference type="ARBA" id="ARBA00022679"/>
    </source>
</evidence>
<dbReference type="Proteomes" id="UP000888240">
    <property type="component" value="Genome"/>
</dbReference>
<dbReference type="Pfam" id="PF04196">
    <property type="entry name" value="Bunya_RdRp"/>
    <property type="match status" value="1"/>
</dbReference>
<evidence type="ECO:0000313" key="8">
    <source>
        <dbReference type="EMBL" id="QOI17315.1"/>
    </source>
</evidence>
<dbReference type="InterPro" id="IPR007322">
    <property type="entry name" value="RNA_pol_bunyavir"/>
</dbReference>
<dbReference type="InterPro" id="IPR007099">
    <property type="entry name" value="RNA-dir_pol_NSvirus"/>
</dbReference>
<evidence type="ECO:0000256" key="5">
    <source>
        <dbReference type="ARBA" id="ARBA00030436"/>
    </source>
</evidence>
<keyword evidence="9" id="KW-1185">Reference proteome</keyword>
<keyword evidence="3" id="KW-0808">Transferase</keyword>
<evidence type="ECO:0000259" key="7">
    <source>
        <dbReference type="PROSITE" id="PS50525"/>
    </source>
</evidence>
<feature type="domain" description="RdRp catalytic" evidence="7">
    <location>
        <begin position="1111"/>
        <end position="1290"/>
    </location>
</feature>
<evidence type="ECO:0000256" key="1">
    <source>
        <dbReference type="ARBA" id="ARBA00012494"/>
    </source>
</evidence>
<name>A0A7L8Y9A5_9VIRU</name>
<gene>
    <name evidence="8" type="primary">RdRp</name>
</gene>
<protein>
    <recommendedName>
        <fullName evidence="2">RNA-directed RNA polymerase L</fullName>
        <ecNumber evidence="1">2.7.7.48</ecNumber>
    </recommendedName>
    <alternativeName>
        <fullName evidence="4">Large structural protein</fullName>
    </alternativeName>
    <alternativeName>
        <fullName evidence="6">Replicase</fullName>
    </alternativeName>
    <alternativeName>
        <fullName evidence="5">Transcriptase</fullName>
    </alternativeName>
</protein>
<dbReference type="PROSITE" id="PS50525">
    <property type="entry name" value="RDRP_SSRNA_NEG_SEG"/>
    <property type="match status" value="1"/>
</dbReference>
<dbReference type="GeneID" id="80551316"/>
<evidence type="ECO:0000313" key="9">
    <source>
        <dbReference type="Proteomes" id="UP000888240"/>
    </source>
</evidence>
<proteinExistence type="predicted"/>
<dbReference type="RefSeq" id="YP_010840395.1">
    <property type="nucleotide sequence ID" value="NC_078679.1"/>
</dbReference>
<keyword evidence="8" id="KW-0548">Nucleotidyltransferase</keyword>
<dbReference type="GO" id="GO:0039694">
    <property type="term" value="P:viral RNA genome replication"/>
    <property type="evidence" value="ECO:0007669"/>
    <property type="project" value="InterPro"/>
</dbReference>
<sequence>MESKRGEIYNDAVAKIRSGESMPKELLQKFLKIANVSLKNYTIVSKKRNIENVYKQCTTDSDFHRDIVHLAEQLLYISPDPSQIDIVVTVIGLLELSRHDTLMFHVNDHLQQAGYKVRGYDKPINEVFPEINSILTPDIFFSSDDEVDYILELKVRNERTDLSYYYRRYADAIGDKHIQVCVFNVSPVGFIEMGDYKLSNLIDIDHNRISDVTYCIELCGQLRAKYNKYPEFPFYHNDKFISDNAESFIDSGFKETVINHKDYDEISSLFGSSWNKILSDIDDISLLTNPIQTSDVLLDANKILYQDCQDRYKEFIHHLNVNYLETDSYSPTNLKDINLVKKLDNKNKDLYNITKKYKPSIYMPIAKTVFLSKYEHKRSLFYRSAFVDMKDSHNPYTKSVINLLDSIFNTVAIELIIKKNDDIDIKTYNNVLTPEFCRHINDKTQKFKKIATVSGITSDTTILNNNAFSINHHVDKHMKDNIIGFKNKHYDSEVLKKDCISIQDSEEDLIELMSCMADIYGSPYHHGTYSNDLVNVDSNNMNTFICDLPPACTTKYLEHLYSQHVIFKALISLNTVNSHRYRLVQTSDPCVILIMLPNADTLKSAPLRYFTATIIEKKDTTSFRANELLGLAHELIKGRNYNIILSKVISLDVTRLKLLNHSFSKYCLIMTYYSNLKNKIKHDTHFMTWIMCQFITVASLSVTDTYKNFIMAVYSDYSNIDNLIDDKLESRPTNLGHAYIIKKCLDGIVKAVQQLKVINKNKREEEIDTTGDLINTGFSNNLTLKLPISNISVNNPKEIIHEAFMLFYLGNKGLHGSPQELLKLYHVPYKFEKEYNETIEKYNTILQENYNNSNMSFSYDVLRKTSLVAYANLFSKKDIVRQGICTELSLDKPMLSLKQFSSTKSMVSNTKVDLVEPPTRLRDNLDIQMLEKILNESIINDEHEFMQKINSEIYRINTKRLREETDTNSKSDITLLPEIYIETVKDVRFIRIKRNKFSRMLDGSYIKQNNVKVFDEFYKLTEDYSLLTLKDAYKRLIHDDDLLIRIFYKDQRTADDREIYTGNAQTRLCLYPIEKTYKAICKHIPGEAITISGDQKQKKLLDQRLILIKEKRQMIRDKKTAEIYSVSSDASKWSARDLFLKFIVTITTNPYLHPDEKWFLIYLCFRYYKKNIVMTDNIFNDMLKLVDTHSKNNNYEEMTDTFKKNHFVVRSNWLQGNLNMISSFVHHCSTIYTDTMLKIFSDKNRLECHMTSMVHSDDSTYDFLICTGTKSHQKTIKKGYVNKNNIGKLIIALITFSNRFHCITLNEKKTYISTFYKEFLSTIIVGNELFFFYLADLLPLASDTSYTSPMQDLASYSGYINNAFSHACPRNMIKTAITLINHLTLSTYNMHNTADKNPRSYIDSTDLPIQIYPRYKLPIELAGMIPYYSADAYNIMHDVIDKLGKFKTLENELLEDILTTELLQEYLTIIKDNAPKILTYLKSCILCMDYTQYERDDADPYNIIDYDLSQKSIINVISLNKGARLKKTYTYKKYLESESNVRLQSAIHPEWCVKKPIDPELIKMNILQNYTNPNFRDGLIFSTPAIDYGRRIIGSNSNMYTISSHVMEKDKARSIKSVYKELNDKIDSIDVTAKDLQRYLSLYLLSDKKVSMALQVYYSKIEVTTMSKPTYNKVIQPRSIYAEDFGRYSNTSLIESLLVSRFNTINTVDPKVEKFINICDYVLERIGDTKIYEVPEDIDENYVSYFKFKYPAAINVDIDVEPIDDLGDIGYIAYKNKLKFLSLLVRYYNDIKLITENPSFNIPNYPSPSSLIMTIDSLLKKDEISSKVYLSNIKSTKYDDYLLTRYGMYAHNNFHIKYKLGYKIKIASSGKISNTLKTYKDTYDPLSFLTKLISRNTELFNELIEHDDFVIGHYKFNELMRAIHESNDISSSALLLMLGKIEFPRFTRSLVSDTRVYNHWLIPTNSDPLDKNASLVYYMCQGNIMKVRTMTQTNSYNKEGAVVFSMMYYKFINGDYGALETIKKKIGSDYAELLRTAQVSNRVEPSSRYSVFNINNYGRYTNRRDPDTLNVCQIYYARIKNIKAQYTEVDNNVKLILGIETNLEDFDFSIRLRNSIDDEYYIECLLSNLHIKKDAILGYLCDTILFHRYPEMLKPLMFELGPNQLIGLMKNYTEVDLITEKIDIDKYGFLIQISNYFRNKGNNYIADICQVVDIIALKSSIDITEERNPEKFINSCNKIKLGKVCNELVVANYKPNEDPPYHKLFITIMKYRFNISPIEKIILYIILIFKIYIHSYLDLDDELDF</sequence>
<dbReference type="GO" id="GO:0003968">
    <property type="term" value="F:RNA-directed RNA polymerase activity"/>
    <property type="evidence" value="ECO:0007669"/>
    <property type="project" value="UniProtKB-KW"/>
</dbReference>